<dbReference type="RefSeq" id="WP_186409932.1">
    <property type="nucleotide sequence ID" value="NZ_FLQY01000041.1"/>
</dbReference>
<evidence type="ECO:0000256" key="1">
    <source>
        <dbReference type="SAM" id="Phobius"/>
    </source>
</evidence>
<proteinExistence type="predicted"/>
<reference evidence="2 3" key="1">
    <citation type="submission" date="2016-06" db="EMBL/GenBank/DDBJ databases">
        <authorList>
            <person name="Kjaerup R.B."/>
            <person name="Dalgaard T.S."/>
            <person name="Juul-Madsen H.R."/>
        </authorList>
    </citation>
    <scope>NUCLEOTIDE SEQUENCE [LARGE SCALE GENOMIC DNA]</scope>
    <source>
        <strain evidence="2">2</strain>
    </source>
</reference>
<feature type="transmembrane region" description="Helical" evidence="1">
    <location>
        <begin position="157"/>
        <end position="175"/>
    </location>
</feature>
<evidence type="ECO:0008006" key="4">
    <source>
        <dbReference type="Google" id="ProtNLM"/>
    </source>
</evidence>
<name>A0A1A8XK71_9RHOO</name>
<keyword evidence="3" id="KW-1185">Reference proteome</keyword>
<gene>
    <name evidence="2" type="ORF">PROAA_1350027</name>
</gene>
<feature type="transmembrane region" description="Helical" evidence="1">
    <location>
        <begin position="6"/>
        <end position="30"/>
    </location>
</feature>
<evidence type="ECO:0000313" key="2">
    <source>
        <dbReference type="EMBL" id="SBT04797.1"/>
    </source>
</evidence>
<accession>A0A1A8XK71</accession>
<evidence type="ECO:0000313" key="3">
    <source>
        <dbReference type="Proteomes" id="UP000199600"/>
    </source>
</evidence>
<feature type="transmembrane region" description="Helical" evidence="1">
    <location>
        <begin position="182"/>
        <end position="199"/>
    </location>
</feature>
<organism evidence="2 3">
    <name type="scientific">Candidatus Propionivibrio aalborgensis</name>
    <dbReference type="NCBI Taxonomy" id="1860101"/>
    <lineage>
        <taxon>Bacteria</taxon>
        <taxon>Pseudomonadati</taxon>
        <taxon>Pseudomonadota</taxon>
        <taxon>Betaproteobacteria</taxon>
        <taxon>Rhodocyclales</taxon>
        <taxon>Rhodocyclaceae</taxon>
        <taxon>Propionivibrio</taxon>
    </lineage>
</organism>
<keyword evidence="1" id="KW-0472">Membrane</keyword>
<keyword evidence="1" id="KW-1133">Transmembrane helix</keyword>
<keyword evidence="1" id="KW-0812">Transmembrane</keyword>
<protein>
    <recommendedName>
        <fullName evidence="4">Transmembrane protein</fullName>
    </recommendedName>
</protein>
<dbReference type="EMBL" id="FLQY01000041">
    <property type="protein sequence ID" value="SBT04797.1"/>
    <property type="molecule type" value="Genomic_DNA"/>
</dbReference>
<feature type="transmembrane region" description="Helical" evidence="1">
    <location>
        <begin position="89"/>
        <end position="112"/>
    </location>
</feature>
<feature type="transmembrane region" description="Helical" evidence="1">
    <location>
        <begin position="132"/>
        <end position="151"/>
    </location>
</feature>
<sequence>MGSFSILHWFIAAGPLLTLAVVIVAIVWIVRRLDHSSDKQGKSEADPVPPVAVAQPLSDAQADKVRWLAAAGYMLVLADAYLTNLMGFYQFYLVGLLICLPTLMPLLIFYLINKSHVQPVVARHVRSASRLYGIYLICSVVDGVLLSVIGITLVHTVLGVGLSLFMLGVLVWLSFRCTQGIVAAFGLAMPVTASGFFGRKSLPVKEGAD</sequence>
<dbReference type="Proteomes" id="UP000199600">
    <property type="component" value="Unassembled WGS sequence"/>
</dbReference>
<dbReference type="AlphaFoldDB" id="A0A1A8XK71"/>